<evidence type="ECO:0000313" key="2">
    <source>
        <dbReference type="EMBL" id="KIW04913.1"/>
    </source>
</evidence>
<dbReference type="InParanoid" id="A0A0D2AD89"/>
<dbReference type="GeneID" id="27312057"/>
<feature type="compositionally biased region" description="Basic and acidic residues" evidence="1">
    <location>
        <begin position="267"/>
        <end position="277"/>
    </location>
</feature>
<feature type="region of interest" description="Disordered" evidence="1">
    <location>
        <begin position="386"/>
        <end position="445"/>
    </location>
</feature>
<dbReference type="InterPro" id="IPR013083">
    <property type="entry name" value="Znf_RING/FYVE/PHD"/>
</dbReference>
<dbReference type="CDD" id="cd15489">
    <property type="entry name" value="PHD_SF"/>
    <property type="match status" value="1"/>
</dbReference>
<evidence type="ECO:0000313" key="3">
    <source>
        <dbReference type="Proteomes" id="UP000053259"/>
    </source>
</evidence>
<reference evidence="2 3" key="1">
    <citation type="submission" date="2015-01" db="EMBL/GenBank/DDBJ databases">
        <title>The Genome Sequence of Ochroconis gallopava CBS43764.</title>
        <authorList>
            <consortium name="The Broad Institute Genomics Platform"/>
            <person name="Cuomo C."/>
            <person name="de Hoog S."/>
            <person name="Gorbushina A."/>
            <person name="Stielow B."/>
            <person name="Teixiera M."/>
            <person name="Abouelleil A."/>
            <person name="Chapman S.B."/>
            <person name="Priest M."/>
            <person name="Young S.K."/>
            <person name="Wortman J."/>
            <person name="Nusbaum C."/>
            <person name="Birren B."/>
        </authorList>
    </citation>
    <scope>NUCLEOTIDE SEQUENCE [LARGE SCALE GENOMIC DNA]</scope>
    <source>
        <strain evidence="2 3">CBS 43764</strain>
    </source>
</reference>
<dbReference type="VEuPathDB" id="FungiDB:PV09_04084"/>
<name>A0A0D2AD89_9PEZI</name>
<evidence type="ECO:0000256" key="1">
    <source>
        <dbReference type="SAM" id="MobiDB-lite"/>
    </source>
</evidence>
<feature type="compositionally biased region" description="Basic residues" evidence="1">
    <location>
        <begin position="524"/>
        <end position="533"/>
    </location>
</feature>
<dbReference type="Proteomes" id="UP000053259">
    <property type="component" value="Unassembled WGS sequence"/>
</dbReference>
<organism evidence="2 3">
    <name type="scientific">Verruconis gallopava</name>
    <dbReference type="NCBI Taxonomy" id="253628"/>
    <lineage>
        <taxon>Eukaryota</taxon>
        <taxon>Fungi</taxon>
        <taxon>Dikarya</taxon>
        <taxon>Ascomycota</taxon>
        <taxon>Pezizomycotina</taxon>
        <taxon>Dothideomycetes</taxon>
        <taxon>Pleosporomycetidae</taxon>
        <taxon>Venturiales</taxon>
        <taxon>Sympoventuriaceae</taxon>
        <taxon>Verruconis</taxon>
    </lineage>
</organism>
<sequence length="654" mass="72816">MSSQKQTQSPHRRHPISNQLPHDRTRDAGNDMSAGDLARAGVGSVDSAAQSVKVDEEEDWFRDVPVSFKTEEEDNSEQSPSRVPELPVLFSDDSEMLREPQPVLSSKQIAGSEDHFVQNKPEIKESSKQKDVPSVVTDSLIAAFSEILNPPGVDAVQTYNPERIRTIIHGLRDIGIFQHIKCLESNEPFDFHEWDETRHRAAAAIVFGEKYEDIDRNGENLEAADIQRLTKIFKEIFRDVHGHYPTDSSPVGTRNETPDQVLGPDVGIDRQGQEQDDQPRMTAQLMQRVHDRATDLAQGLNRWVEEMTWQGIKRDAVQTKIIAALKDIGVTIEGVSVYSQRAAEMLKVKQTDFEDLRRTYDQEHREPGNFGYEHGKSPTKVRVQEELATAQQTQSKVGPSQKGTTDDGGPLQPSRAKEKENVKPTQKNSNFSKAPKKSNSKCDYHNPDKRGIKILECLRGCGRKIHAACLETQKSGGWICHICAKKENPKLKDPIYASRFTGKDDEDDEDGDAGEDADPSLSGRTRRKTKPTRRLSETAAQAANRGSKDTKLASVDAKSAKQGAKRKRPDEPTTTEGEGDGGDNDEEQEAETEARPEKRTKQESAGGPDDGRAPAIVNAHLQPQQGRAETERRPFARGAIKTFGSDGRVQTIRK</sequence>
<feature type="region of interest" description="Disordered" evidence="1">
    <location>
        <begin position="1"/>
        <end position="85"/>
    </location>
</feature>
<feature type="compositionally biased region" description="Polar residues" evidence="1">
    <location>
        <begin position="423"/>
        <end position="432"/>
    </location>
</feature>
<keyword evidence="3" id="KW-1185">Reference proteome</keyword>
<protein>
    <submittedName>
        <fullName evidence="2">Uncharacterized protein</fullName>
    </submittedName>
</protein>
<dbReference type="EMBL" id="KN847539">
    <property type="protein sequence ID" value="KIW04913.1"/>
    <property type="molecule type" value="Genomic_DNA"/>
</dbReference>
<feature type="region of interest" description="Disordered" evidence="1">
    <location>
        <begin position="244"/>
        <end position="277"/>
    </location>
</feature>
<gene>
    <name evidence="2" type="ORF">PV09_04084</name>
</gene>
<accession>A0A0D2AD89</accession>
<feature type="compositionally biased region" description="Acidic residues" evidence="1">
    <location>
        <begin position="577"/>
        <end position="591"/>
    </location>
</feature>
<dbReference type="HOGENOM" id="CLU_419323_0_0_1"/>
<feature type="region of interest" description="Disordered" evidence="1">
    <location>
        <begin position="495"/>
        <end position="637"/>
    </location>
</feature>
<dbReference type="RefSeq" id="XP_016214782.1">
    <property type="nucleotide sequence ID" value="XM_016357378.1"/>
</dbReference>
<proteinExistence type="predicted"/>
<dbReference type="Gene3D" id="3.30.40.10">
    <property type="entry name" value="Zinc/RING finger domain, C3HC4 (zinc finger)"/>
    <property type="match status" value="1"/>
</dbReference>
<feature type="compositionally biased region" description="Polar residues" evidence="1">
    <location>
        <begin position="246"/>
        <end position="255"/>
    </location>
</feature>
<feature type="compositionally biased region" description="Polar residues" evidence="1">
    <location>
        <begin position="389"/>
        <end position="403"/>
    </location>
</feature>
<feature type="compositionally biased region" description="Basic and acidic residues" evidence="1">
    <location>
        <begin position="592"/>
        <end position="602"/>
    </location>
</feature>
<feature type="compositionally biased region" description="Acidic residues" evidence="1">
    <location>
        <begin position="504"/>
        <end position="518"/>
    </location>
</feature>
<dbReference type="AlphaFoldDB" id="A0A0D2AD89"/>